<dbReference type="PANTHER" id="PTHR13696:SF52">
    <property type="entry name" value="PARA FAMILY PROTEIN CT_582"/>
    <property type="match status" value="1"/>
</dbReference>
<dbReference type="KEGG" id="lhi:JP39_12120"/>
<evidence type="ECO:0000259" key="5">
    <source>
        <dbReference type="Pfam" id="PF13614"/>
    </source>
</evidence>
<accession>A0A0K2LFG7</accession>
<evidence type="ECO:0000256" key="4">
    <source>
        <dbReference type="ARBA" id="ARBA00071824"/>
    </source>
</evidence>
<dbReference type="Proteomes" id="UP000061546">
    <property type="component" value="Chromosome"/>
</dbReference>
<dbReference type="PANTHER" id="PTHR13696">
    <property type="entry name" value="P-LOOP CONTAINING NUCLEOSIDE TRIPHOSPHATE HYDROLASE"/>
    <property type="match status" value="1"/>
</dbReference>
<evidence type="ECO:0000256" key="1">
    <source>
        <dbReference type="ARBA" id="ARBA00006976"/>
    </source>
</evidence>
<dbReference type="SUPFAM" id="SSF52540">
    <property type="entry name" value="P-loop containing nucleoside triphosphate hydrolases"/>
    <property type="match status" value="1"/>
</dbReference>
<evidence type="ECO:0000256" key="2">
    <source>
        <dbReference type="ARBA" id="ARBA00049360"/>
    </source>
</evidence>
<dbReference type="OrthoDB" id="9815116at2"/>
<dbReference type="RefSeq" id="WP_041499017.1">
    <property type="nucleotide sequence ID" value="NZ_BJDV01000004.1"/>
</dbReference>
<comment type="subunit">
    <text evidence="3">Dimerizes in the presence of ATP but not ADP; ATP-binding is required for double-stranded (ds)DNA-binding. Interacts with DnaA.</text>
</comment>
<evidence type="ECO:0000313" key="6">
    <source>
        <dbReference type="EMBL" id="ALB30044.1"/>
    </source>
</evidence>
<dbReference type="Pfam" id="PF13614">
    <property type="entry name" value="AAA_31"/>
    <property type="match status" value="1"/>
</dbReference>
<dbReference type="AlphaFoldDB" id="A0A0K2LFG7"/>
<comment type="catalytic activity">
    <reaction evidence="2">
        <text>ATP + H2O = ADP + phosphate + H(+)</text>
        <dbReference type="Rhea" id="RHEA:13065"/>
        <dbReference type="ChEBI" id="CHEBI:15377"/>
        <dbReference type="ChEBI" id="CHEBI:15378"/>
        <dbReference type="ChEBI" id="CHEBI:30616"/>
        <dbReference type="ChEBI" id="CHEBI:43474"/>
        <dbReference type="ChEBI" id="CHEBI:456216"/>
    </reaction>
</comment>
<dbReference type="InterPro" id="IPR050678">
    <property type="entry name" value="DNA_Partitioning_ATPase"/>
</dbReference>
<proteinExistence type="inferred from homology"/>
<dbReference type="Gene3D" id="3.40.50.300">
    <property type="entry name" value="P-loop containing nucleotide triphosphate hydrolases"/>
    <property type="match status" value="1"/>
</dbReference>
<dbReference type="FunFam" id="3.40.50.300:FF:000285">
    <property type="entry name" value="Sporulation initiation inhibitor Soj"/>
    <property type="match status" value="1"/>
</dbReference>
<dbReference type="EMBL" id="CP012559">
    <property type="protein sequence ID" value="ALB30044.1"/>
    <property type="molecule type" value="Genomic_DNA"/>
</dbReference>
<dbReference type="PIRSF" id="PIRSF009320">
    <property type="entry name" value="Nuc_binding_HP_1000"/>
    <property type="match status" value="1"/>
</dbReference>
<dbReference type="InterPro" id="IPR027417">
    <property type="entry name" value="P-loop_NTPase"/>
</dbReference>
<organism evidence="6 7">
    <name type="scientific">Companilactobacillus heilongjiangensis</name>
    <dbReference type="NCBI Taxonomy" id="1074467"/>
    <lineage>
        <taxon>Bacteria</taxon>
        <taxon>Bacillati</taxon>
        <taxon>Bacillota</taxon>
        <taxon>Bacilli</taxon>
        <taxon>Lactobacillales</taxon>
        <taxon>Lactobacillaceae</taxon>
        <taxon>Companilactobacillus</taxon>
    </lineage>
</organism>
<gene>
    <name evidence="6" type="ORF">JP39_12120</name>
</gene>
<dbReference type="InterPro" id="IPR025669">
    <property type="entry name" value="AAA_dom"/>
</dbReference>
<dbReference type="STRING" id="1074467.JP39_12120"/>
<reference evidence="6 7" key="1">
    <citation type="submission" date="2015-08" db="EMBL/GenBank/DDBJ databases">
        <title>Genomic sequence of Lactobacillus heilongjiangensis DSM 28069, isolated from Chinese traditional pickle.</title>
        <authorList>
            <person name="Jiang X."/>
            <person name="Zheng B."/>
            <person name="Cheng H."/>
        </authorList>
    </citation>
    <scope>NUCLEOTIDE SEQUENCE [LARGE SCALE GENOMIC DNA]</scope>
    <source>
        <strain evidence="6 7">DSM 28069</strain>
    </source>
</reference>
<evidence type="ECO:0000256" key="3">
    <source>
        <dbReference type="ARBA" id="ARBA00062323"/>
    </source>
</evidence>
<sequence length="258" mass="28182">MARKISVANQKGGVGKTTTTINLGACLTDLGQKVLIIDTDPQGNATSGLGIKKANVEKDVYDVLVNEYPLKKTIIHTEHKNLDIVPATIQLAGAEMELTSMMARETRLRAGIEEVDSDYDIILIDCPPSLGQLSTNAFTASDSIIIPVQSEYYALEGLSQLLNTIRLVQKHFNTNLAIEGVLITMLDVRTNLGAQVVDEVKSYFGDSVYKTIVPRNTRLAEAPSYGQPIVDYDGKSKGAKAYRDLAKEVLKRNGIKQK</sequence>
<name>A0A0K2LFG7_9LACO</name>
<comment type="similarity">
    <text evidence="1">Belongs to the ParA family.</text>
</comment>
<dbReference type="CDD" id="cd02042">
    <property type="entry name" value="ParAB_family"/>
    <property type="match status" value="1"/>
</dbReference>
<keyword evidence="7" id="KW-1185">Reference proteome</keyword>
<feature type="domain" description="AAA" evidence="5">
    <location>
        <begin position="3"/>
        <end position="178"/>
    </location>
</feature>
<evidence type="ECO:0000313" key="7">
    <source>
        <dbReference type="Proteomes" id="UP000061546"/>
    </source>
</evidence>
<protein>
    <recommendedName>
        <fullName evidence="4">Sporulation initiation inhibitor protein Soj</fullName>
    </recommendedName>
</protein>